<evidence type="ECO:0000259" key="8">
    <source>
        <dbReference type="Pfam" id="PF00296"/>
    </source>
</evidence>
<feature type="domain" description="Luciferase-like" evidence="8">
    <location>
        <begin position="26"/>
        <end position="390"/>
    </location>
</feature>
<dbReference type="InParanoid" id="A0A3N1GAA4"/>
<sequence length="459" mass="50202">MSRRQVHLGAHFPGVNSTTVWTDPRSRSQVDLSSFEHLARTAEEARLDFFFLAEGLRLREHKGELFDLDVVGRPDTLPVLAALAAVTERLGLVGTITTTFNEPYELARQWATLDLLSRGRAGWNVVTSSDAFHGANFRRGGFLPHAERYTRAAELLDVARQLWDAWDDDAVAAAGAGETFLRPGAVRPVDHRGRQFTVRGEPGTPRGPQGHPVLFQAGDSAEGRDLAAREADVVFTAHSTVEAGQAFYADVKGRLAAHGRTEDDLKVLPAVTVVLGDTEAEARDRARHVREQQVTGPAAIAFLEQLWGRDLTAYDPDGPLPAEDPEPEHVSVTRGRVRHHRDPAALARQWREQAAANRWSIRELVIAVGDRGGLVGTPSSVARQVDEAVQCRACDGYILVPHLTPTGLDDVAARVVPLLQERGVFRADYAGPTLRDHLGLGPARRPTTAPADDRRLVAR</sequence>
<feature type="region of interest" description="Disordered" evidence="7">
    <location>
        <begin position="317"/>
        <end position="338"/>
    </location>
</feature>
<organism evidence="9 10">
    <name type="scientific">Pseudokineococcus lusitanus</name>
    <dbReference type="NCBI Taxonomy" id="763993"/>
    <lineage>
        <taxon>Bacteria</taxon>
        <taxon>Bacillati</taxon>
        <taxon>Actinomycetota</taxon>
        <taxon>Actinomycetes</taxon>
        <taxon>Kineosporiales</taxon>
        <taxon>Kineosporiaceae</taxon>
        <taxon>Pseudokineococcus</taxon>
    </lineage>
</organism>
<comment type="similarity">
    <text evidence="5">Belongs to the NtaA/SnaA/DszA monooxygenase family.</text>
</comment>
<evidence type="ECO:0000256" key="4">
    <source>
        <dbReference type="ARBA" id="ARBA00023033"/>
    </source>
</evidence>
<dbReference type="OrthoDB" id="8320141at2"/>
<comment type="caution">
    <text evidence="9">The sequence shown here is derived from an EMBL/GenBank/DDBJ whole genome shotgun (WGS) entry which is preliminary data.</text>
</comment>
<dbReference type="RefSeq" id="WP_123380761.1">
    <property type="nucleotide sequence ID" value="NZ_RJKN01000007.1"/>
</dbReference>
<dbReference type="EMBL" id="RJKN01000007">
    <property type="protein sequence ID" value="ROP27162.1"/>
    <property type="molecule type" value="Genomic_DNA"/>
</dbReference>
<dbReference type="SUPFAM" id="SSF51679">
    <property type="entry name" value="Bacterial luciferase-like"/>
    <property type="match status" value="1"/>
</dbReference>
<accession>A0A3N1GAA4</accession>
<dbReference type="PANTHER" id="PTHR30011:SF16">
    <property type="entry name" value="C2H2 FINGER DOMAIN TRANSCRIPTION FACTOR (EUROFUNG)-RELATED"/>
    <property type="match status" value="1"/>
</dbReference>
<evidence type="ECO:0000256" key="2">
    <source>
        <dbReference type="ARBA" id="ARBA00022643"/>
    </source>
</evidence>
<dbReference type="Gene3D" id="3.20.20.30">
    <property type="entry name" value="Luciferase-like domain"/>
    <property type="match status" value="1"/>
</dbReference>
<evidence type="ECO:0000256" key="6">
    <source>
        <dbReference type="PIRSR" id="PIRSR000337-1"/>
    </source>
</evidence>
<dbReference type="InterPro" id="IPR011251">
    <property type="entry name" value="Luciferase-like_dom"/>
</dbReference>
<feature type="binding site" evidence="6">
    <location>
        <position position="220"/>
    </location>
    <ligand>
        <name>FMN</name>
        <dbReference type="ChEBI" id="CHEBI:58210"/>
    </ligand>
</feature>
<dbReference type="AlphaFoldDB" id="A0A3N1GAA4"/>
<evidence type="ECO:0000313" key="9">
    <source>
        <dbReference type="EMBL" id="ROP27162.1"/>
    </source>
</evidence>
<dbReference type="InterPro" id="IPR051260">
    <property type="entry name" value="Diverse_substr_monoxygenases"/>
</dbReference>
<name>A0A3N1GAA4_9ACTN</name>
<keyword evidence="4 9" id="KW-0503">Monooxygenase</keyword>
<keyword evidence="2 6" id="KW-0288">FMN</keyword>
<gene>
    <name evidence="9" type="ORF">EDC03_2685</name>
</gene>
<evidence type="ECO:0000256" key="7">
    <source>
        <dbReference type="SAM" id="MobiDB-lite"/>
    </source>
</evidence>
<dbReference type="Pfam" id="PF00296">
    <property type="entry name" value="Bac_luciferase"/>
    <property type="match status" value="1"/>
</dbReference>
<protein>
    <submittedName>
        <fullName evidence="9">FMN-dependent oxidoreductase (Nitrilotriacetate monooxygenase family)</fullName>
    </submittedName>
</protein>
<dbReference type="CDD" id="cd01095">
    <property type="entry name" value="Nitrilotriacetate_monoxgenase"/>
    <property type="match status" value="1"/>
</dbReference>
<keyword evidence="1 6" id="KW-0285">Flavoprotein</keyword>
<dbReference type="PANTHER" id="PTHR30011">
    <property type="entry name" value="ALKANESULFONATE MONOOXYGENASE-RELATED"/>
    <property type="match status" value="1"/>
</dbReference>
<dbReference type="GO" id="GO:0004497">
    <property type="term" value="F:monooxygenase activity"/>
    <property type="evidence" value="ECO:0007669"/>
    <property type="project" value="UniProtKB-KW"/>
</dbReference>
<proteinExistence type="inferred from homology"/>
<dbReference type="InterPro" id="IPR016215">
    <property type="entry name" value="NTA_MOA"/>
</dbReference>
<feature type="region of interest" description="Disordered" evidence="7">
    <location>
        <begin position="436"/>
        <end position="459"/>
    </location>
</feature>
<feature type="binding site" evidence="6">
    <location>
        <position position="145"/>
    </location>
    <ligand>
        <name>FMN</name>
        <dbReference type="ChEBI" id="CHEBI:58210"/>
    </ligand>
</feature>
<reference evidence="9 10" key="1">
    <citation type="journal article" date="2015" name="Stand. Genomic Sci.">
        <title>Genomic Encyclopedia of Bacterial and Archaeal Type Strains, Phase III: the genomes of soil and plant-associated and newly described type strains.</title>
        <authorList>
            <person name="Whitman W.B."/>
            <person name="Woyke T."/>
            <person name="Klenk H.P."/>
            <person name="Zhou Y."/>
            <person name="Lilburn T.G."/>
            <person name="Beck B.J."/>
            <person name="De Vos P."/>
            <person name="Vandamme P."/>
            <person name="Eisen J.A."/>
            <person name="Garrity G."/>
            <person name="Hugenholtz P."/>
            <person name="Kyrpides N.C."/>
        </authorList>
    </citation>
    <scope>NUCLEOTIDE SEQUENCE [LARGE SCALE GENOMIC DNA]</scope>
    <source>
        <strain evidence="9 10">CECT 7306</strain>
    </source>
</reference>
<dbReference type="InterPro" id="IPR036661">
    <property type="entry name" value="Luciferase-like_sf"/>
</dbReference>
<evidence type="ECO:0000313" key="10">
    <source>
        <dbReference type="Proteomes" id="UP000276232"/>
    </source>
</evidence>
<dbReference type="NCBIfam" id="TIGR03860">
    <property type="entry name" value="FMN_nitrolo"/>
    <property type="match status" value="1"/>
</dbReference>
<feature type="binding site" evidence="6">
    <location>
        <position position="95"/>
    </location>
    <ligand>
        <name>FMN</name>
        <dbReference type="ChEBI" id="CHEBI:58210"/>
    </ligand>
</feature>
<keyword evidence="10" id="KW-1185">Reference proteome</keyword>
<evidence type="ECO:0000256" key="5">
    <source>
        <dbReference type="ARBA" id="ARBA00033748"/>
    </source>
</evidence>
<evidence type="ECO:0000256" key="1">
    <source>
        <dbReference type="ARBA" id="ARBA00022630"/>
    </source>
</evidence>
<feature type="binding site" evidence="6">
    <location>
        <position position="149"/>
    </location>
    <ligand>
        <name>FMN</name>
        <dbReference type="ChEBI" id="CHEBI:58210"/>
    </ligand>
</feature>
<evidence type="ECO:0000256" key="3">
    <source>
        <dbReference type="ARBA" id="ARBA00023002"/>
    </source>
</evidence>
<keyword evidence="3" id="KW-0560">Oxidoreductase</keyword>
<dbReference type="Proteomes" id="UP000276232">
    <property type="component" value="Unassembled WGS sequence"/>
</dbReference>
<dbReference type="PIRSF" id="PIRSF000337">
    <property type="entry name" value="NTA_MOA"/>
    <property type="match status" value="1"/>
</dbReference>
<dbReference type="GO" id="GO:0016705">
    <property type="term" value="F:oxidoreductase activity, acting on paired donors, with incorporation or reduction of molecular oxygen"/>
    <property type="evidence" value="ECO:0007669"/>
    <property type="project" value="InterPro"/>
</dbReference>